<dbReference type="EMBL" id="JBJJXI010000025">
    <property type="protein sequence ID" value="KAL3404406.1"/>
    <property type="molecule type" value="Genomic_DNA"/>
</dbReference>
<evidence type="ECO:0000313" key="3">
    <source>
        <dbReference type="Proteomes" id="UP001627154"/>
    </source>
</evidence>
<dbReference type="AlphaFoldDB" id="A0ABD2XG41"/>
<organism evidence="2 3">
    <name type="scientific">Trichogramma kaykai</name>
    <dbReference type="NCBI Taxonomy" id="54128"/>
    <lineage>
        <taxon>Eukaryota</taxon>
        <taxon>Metazoa</taxon>
        <taxon>Ecdysozoa</taxon>
        <taxon>Arthropoda</taxon>
        <taxon>Hexapoda</taxon>
        <taxon>Insecta</taxon>
        <taxon>Pterygota</taxon>
        <taxon>Neoptera</taxon>
        <taxon>Endopterygota</taxon>
        <taxon>Hymenoptera</taxon>
        <taxon>Apocrita</taxon>
        <taxon>Proctotrupomorpha</taxon>
        <taxon>Chalcidoidea</taxon>
        <taxon>Trichogrammatidae</taxon>
        <taxon>Trichogramma</taxon>
    </lineage>
</organism>
<name>A0ABD2XG41_9HYME</name>
<comment type="caution">
    <text evidence="2">The sequence shown here is derived from an EMBL/GenBank/DDBJ whole genome shotgun (WGS) entry which is preliminary data.</text>
</comment>
<dbReference type="Pfam" id="PF15719">
    <property type="entry name" value="Rmp24-like"/>
    <property type="match status" value="1"/>
</dbReference>
<feature type="region of interest" description="Disordered" evidence="1">
    <location>
        <begin position="150"/>
        <end position="200"/>
    </location>
</feature>
<dbReference type="Proteomes" id="UP001627154">
    <property type="component" value="Unassembled WGS sequence"/>
</dbReference>
<evidence type="ECO:0000313" key="2">
    <source>
        <dbReference type="EMBL" id="KAL3404406.1"/>
    </source>
</evidence>
<accession>A0ABD2XG41</accession>
<gene>
    <name evidence="2" type="ORF">TKK_002893</name>
</gene>
<keyword evidence="3" id="KW-1185">Reference proteome</keyword>
<protein>
    <submittedName>
        <fullName evidence="2">Uncharacterized protein</fullName>
    </submittedName>
</protein>
<proteinExistence type="predicted"/>
<reference evidence="2 3" key="1">
    <citation type="journal article" date="2024" name="bioRxiv">
        <title>A reference genome for Trichogramma kaykai: A tiny desert-dwelling parasitoid wasp with competing sex-ratio distorters.</title>
        <authorList>
            <person name="Culotta J."/>
            <person name="Lindsey A.R."/>
        </authorList>
    </citation>
    <scope>NUCLEOTIDE SEQUENCE [LARGE SCALE GENOMIC DNA]</scope>
    <source>
        <strain evidence="2 3">KSX58</strain>
    </source>
</reference>
<sequence length="236" mass="26515">MERIIEQQVNYLNSCKSCLRTKDGKGASLLNMLLSQACRGKVPNSRLPKEEYGPKNMCEYCGCLWSQSQPKVRIISGKKPSKSILKIIKAKESNKPISKIQKSLMKKALKNKKQTVAMTCNVCLKTTKIYSHRPDKVKAKKEKIEESVVLQSSKKKKKKKDKTAGLNLSGILPSPSPLPLEEVKKPLPPKKNNGQTPLQKIRAINSLKAKEVKNLKDKGKKKSVGKSLNDFLREIY</sequence>
<dbReference type="InterPro" id="IPR029779">
    <property type="entry name" value="Rmp24-like"/>
</dbReference>
<evidence type="ECO:0000256" key="1">
    <source>
        <dbReference type="SAM" id="MobiDB-lite"/>
    </source>
</evidence>